<evidence type="ECO:0000313" key="3">
    <source>
        <dbReference type="EMBL" id="NML14706.1"/>
    </source>
</evidence>
<dbReference type="AlphaFoldDB" id="A0A848F7I0"/>
<proteinExistence type="inferred from homology"/>
<accession>A0A848F7I0</accession>
<dbReference type="EMBL" id="JABBFW010000003">
    <property type="protein sequence ID" value="NML14706.1"/>
    <property type="molecule type" value="Genomic_DNA"/>
</dbReference>
<evidence type="ECO:0000313" key="4">
    <source>
        <dbReference type="Proteomes" id="UP000574067"/>
    </source>
</evidence>
<evidence type="ECO:0000259" key="2">
    <source>
        <dbReference type="Pfam" id="PF00582"/>
    </source>
</evidence>
<comment type="caution">
    <text evidence="3">The sequence shown here is derived from an EMBL/GenBank/DDBJ whole genome shotgun (WGS) entry which is preliminary data.</text>
</comment>
<feature type="domain" description="UspA" evidence="2">
    <location>
        <begin position="214"/>
        <end position="262"/>
    </location>
</feature>
<dbReference type="SUPFAM" id="SSF52402">
    <property type="entry name" value="Adenine nucleotide alpha hydrolases-like"/>
    <property type="match status" value="2"/>
</dbReference>
<dbReference type="PRINTS" id="PR01438">
    <property type="entry name" value="UNVRSLSTRESS"/>
</dbReference>
<dbReference type="CDD" id="cd00293">
    <property type="entry name" value="USP-like"/>
    <property type="match status" value="1"/>
</dbReference>
<gene>
    <name evidence="3" type="ORF">HHL10_06905</name>
</gene>
<keyword evidence="4" id="KW-1185">Reference proteome</keyword>
<dbReference type="InterPro" id="IPR006016">
    <property type="entry name" value="UspA"/>
</dbReference>
<dbReference type="InterPro" id="IPR006015">
    <property type="entry name" value="Universal_stress_UspA"/>
</dbReference>
<organism evidence="3 4">
    <name type="scientific">Azohydromonas caseinilytica</name>
    <dbReference type="NCBI Taxonomy" id="2728836"/>
    <lineage>
        <taxon>Bacteria</taxon>
        <taxon>Pseudomonadati</taxon>
        <taxon>Pseudomonadota</taxon>
        <taxon>Betaproteobacteria</taxon>
        <taxon>Burkholderiales</taxon>
        <taxon>Sphaerotilaceae</taxon>
        <taxon>Azohydromonas</taxon>
    </lineage>
</organism>
<dbReference type="PANTHER" id="PTHR46268:SF15">
    <property type="entry name" value="UNIVERSAL STRESS PROTEIN HP_0031"/>
    <property type="match status" value="1"/>
</dbReference>
<dbReference type="PANTHER" id="PTHR46268">
    <property type="entry name" value="STRESS RESPONSE PROTEIN NHAX"/>
    <property type="match status" value="1"/>
</dbReference>
<sequence length="263" mass="28068">MASILLHLDASPRCAVRLGVAARLAQRLDAGVTALYTAAPTPAAGRQLLSEGQSLVLAPALDAERRAQARALFDQAGARAHWAEVPADQAPVPAFVRQALVHDLVVLGQHDRDDAVAGTASDFVENVVLDSGKPVLAVPYAGRFDEVGRRVLIAWKPTRESARAVAAALPLIPEGASVHVVAWDNDPHEIEPLLRRHGIEAQYHREGPAMVTLGEELLSRAADLNSDLLVMGCYGHSRARELMLGGASRTVLQSMTLPVLLAH</sequence>
<feature type="domain" description="UspA" evidence="2">
    <location>
        <begin position="4"/>
        <end position="139"/>
    </location>
</feature>
<reference evidence="3 4" key="1">
    <citation type="submission" date="2020-04" db="EMBL/GenBank/DDBJ databases">
        <title>Azohydromonas sp. isolated from soil.</title>
        <authorList>
            <person name="Dahal R.H."/>
        </authorList>
    </citation>
    <scope>NUCLEOTIDE SEQUENCE [LARGE SCALE GENOMIC DNA]</scope>
    <source>
        <strain evidence="3 4">G-1-1-14</strain>
    </source>
</reference>
<dbReference type="Proteomes" id="UP000574067">
    <property type="component" value="Unassembled WGS sequence"/>
</dbReference>
<evidence type="ECO:0000256" key="1">
    <source>
        <dbReference type="ARBA" id="ARBA00008791"/>
    </source>
</evidence>
<dbReference type="Pfam" id="PF00582">
    <property type="entry name" value="Usp"/>
    <property type="match status" value="2"/>
</dbReference>
<protein>
    <submittedName>
        <fullName evidence="3">Universal stress protein</fullName>
    </submittedName>
</protein>
<dbReference type="Gene3D" id="3.40.50.12370">
    <property type="match status" value="1"/>
</dbReference>
<comment type="similarity">
    <text evidence="1">Belongs to the universal stress protein A family.</text>
</comment>
<name>A0A848F7I0_9BURK</name>